<reference evidence="3" key="1">
    <citation type="submission" date="2023-06" db="EMBL/GenBank/DDBJ databases">
        <title>Genome-scale phylogeny and comparative genomics of the fungal order Sordariales.</title>
        <authorList>
            <consortium name="Lawrence Berkeley National Laboratory"/>
            <person name="Hensen N."/>
            <person name="Bonometti L."/>
            <person name="Westerberg I."/>
            <person name="Brannstrom I.O."/>
            <person name="Guillou S."/>
            <person name="Cros-Aarteil S."/>
            <person name="Calhoun S."/>
            <person name="Haridas S."/>
            <person name="Kuo A."/>
            <person name="Mondo S."/>
            <person name="Pangilinan J."/>
            <person name="Riley R."/>
            <person name="Labutti K."/>
            <person name="Andreopoulos B."/>
            <person name="Lipzen A."/>
            <person name="Chen C."/>
            <person name="Yanf M."/>
            <person name="Daum C."/>
            <person name="Ng V."/>
            <person name="Clum A."/>
            <person name="Steindorff A."/>
            <person name="Ohm R."/>
            <person name="Martin F."/>
            <person name="Silar P."/>
            <person name="Natvig D."/>
            <person name="Lalanne C."/>
            <person name="Gautier V."/>
            <person name="Ament-Velasquez S.L."/>
            <person name="Kruys A."/>
            <person name="Hutchinson M.I."/>
            <person name="Powell A.J."/>
            <person name="Barry K."/>
            <person name="Miller A.N."/>
            <person name="Grigoriev I.V."/>
            <person name="Debuchy R."/>
            <person name="Gladieux P."/>
            <person name="Thoren M.H."/>
            <person name="Johannesson H."/>
        </authorList>
    </citation>
    <scope>NUCLEOTIDE SEQUENCE</scope>
    <source>
        <strain evidence="3">8032-3</strain>
    </source>
</reference>
<feature type="domain" description="CHAT" evidence="2">
    <location>
        <begin position="917"/>
        <end position="1229"/>
    </location>
</feature>
<dbReference type="EMBL" id="MU839022">
    <property type="protein sequence ID" value="KAK1764158.1"/>
    <property type="molecule type" value="Genomic_DNA"/>
</dbReference>
<feature type="compositionally biased region" description="Polar residues" evidence="1">
    <location>
        <begin position="147"/>
        <end position="163"/>
    </location>
</feature>
<comment type="caution">
    <text evidence="3">The sequence shown here is derived from an EMBL/GenBank/DDBJ whole genome shotgun (WGS) entry which is preliminary data.</text>
</comment>
<dbReference type="Pfam" id="PF12770">
    <property type="entry name" value="CHAT"/>
    <property type="match status" value="1"/>
</dbReference>
<proteinExistence type="predicted"/>
<feature type="region of interest" description="Disordered" evidence="1">
    <location>
        <begin position="143"/>
        <end position="163"/>
    </location>
</feature>
<name>A0AAJ0FI98_9PEZI</name>
<organism evidence="3 4">
    <name type="scientific">Phialemonium atrogriseum</name>
    <dbReference type="NCBI Taxonomy" id="1093897"/>
    <lineage>
        <taxon>Eukaryota</taxon>
        <taxon>Fungi</taxon>
        <taxon>Dikarya</taxon>
        <taxon>Ascomycota</taxon>
        <taxon>Pezizomycotina</taxon>
        <taxon>Sordariomycetes</taxon>
        <taxon>Sordariomycetidae</taxon>
        <taxon>Cephalothecales</taxon>
        <taxon>Cephalothecaceae</taxon>
        <taxon>Phialemonium</taxon>
    </lineage>
</organism>
<dbReference type="GeneID" id="85316024"/>
<sequence length="1238" mass="139258">MTSSPITINPSPQAAEAEIHRLIWRLDPKGTHEYISSLDASLKACPVVAIAAAIAYLEDQDYRLADKAIKATRFHDAMKEGRWLFHEQTVSLALLSGIINIHRTFEFAGLIQLLTDVESIYMNPDHSQQEGPTNHDVDTARVHSESEFLNQPDSPSAEGQPSQTTIGDARLWLEYIVMDARSFFTFTPDMTKHLGSVPAAIVFYSDYLHSLPADCVTHKASALINIAGWQATENSELGALSLDESLALFSEDQNQTGQMICEFHQIRLFQLKRHGPADCLAQTLSLADRFLQKGNHHFYYLATNHALRIVVNDTSLLAQFSPLKEKLCDQLREVHDEFNVMRLDILEAYDSSKHQVSTDQARLWFEQLLKDHSERLTPLQLSDVYHGLYNSYSALTEPEEASKYAQKNFDLVAKIENFTLRERSRARHTFATSRVAILRRYKPHQSSRLDDEEDWDRYSAYQKMYKDIALEEAAGLEPWIQIDTKNHFEDLLREKRATLSDVFDFLRQNFPDVMEDDSLVRSSRQLAEMIASSDQSVKIDVGDLLRLAKEGRGRDGIRLANDALERVLNDPAACIKQRSDAYYVCALSYDIAAFLDKTTSLSAQEVDDNLALQIRYLRKQRDLCQAVGDHHSLLRSVHPFQRFMQLYIIRHPELEPELSAETEHYFQGAERAAEMYRRSVLGSHAIATLLRMQKVVSAGLTRMLYAVATSFYIDRKDAPMAWTWAQKGRARALFSILTRQPTSSDLLISALGNDAETCHLLASDNLLLKEMQQSTAMEQLRARTALQSASGRRRLLAVPALEKLLGAPVTADTFGFAEAAAVYEHVKSWLLPDKNVVLVHWVVEPSGWICLMAMDCRERNLQARARLKLRFSQIQAWIDRNLVFPQGATKPLESEKPLKELTVLVEALAFMSKPEDLLVLSPPAELAAVPLHAIPLGLGEPVLIQRNPVVYASSFSLYLECLRRVEPRNSLPDKPLSGAVFAAAYEEPDRREERELIFEQMEQLGNEFHARQILGHKLTATSFKEALGSSPWVHYHGHACYDASEVLNQCFILSDGEELPVSLKALALDDSLPRSLEQAEEPVQPPQSNPEPGHRDLLSTLLDGSSRLNVSDIFAMNLRENKPFVCSIACDSGVQDVNAGDEPLGLVTALFCAGASSVLGTLWPMESSIGRMFTALFYESLVKQIDEVRRDDAHFVGVLNVARATREAILAIKKDEEEPISWAGFVLHGAGFYSVGQR</sequence>
<keyword evidence="4" id="KW-1185">Reference proteome</keyword>
<accession>A0AAJ0FI98</accession>
<feature type="region of interest" description="Disordered" evidence="1">
    <location>
        <begin position="1074"/>
        <end position="1096"/>
    </location>
</feature>
<evidence type="ECO:0000313" key="3">
    <source>
        <dbReference type="EMBL" id="KAK1764158.1"/>
    </source>
</evidence>
<dbReference type="RefSeq" id="XP_060280371.1">
    <property type="nucleotide sequence ID" value="XM_060432837.1"/>
</dbReference>
<dbReference type="Proteomes" id="UP001244011">
    <property type="component" value="Unassembled WGS sequence"/>
</dbReference>
<gene>
    <name evidence="3" type="ORF">QBC33DRAFT_622395</name>
</gene>
<evidence type="ECO:0000259" key="2">
    <source>
        <dbReference type="Pfam" id="PF12770"/>
    </source>
</evidence>
<evidence type="ECO:0000313" key="4">
    <source>
        <dbReference type="Proteomes" id="UP001244011"/>
    </source>
</evidence>
<evidence type="ECO:0000256" key="1">
    <source>
        <dbReference type="SAM" id="MobiDB-lite"/>
    </source>
</evidence>
<dbReference type="AlphaFoldDB" id="A0AAJ0FI98"/>
<dbReference type="InterPro" id="IPR024983">
    <property type="entry name" value="CHAT_dom"/>
</dbReference>
<protein>
    <submittedName>
        <fullName evidence="3">CHAT domain-containing protein</fullName>
    </submittedName>
</protein>